<gene>
    <name evidence="2" type="ORF">GCM10025791_11710</name>
</gene>
<dbReference type="CDD" id="cd07313">
    <property type="entry name" value="terB_like_2"/>
    <property type="match status" value="1"/>
</dbReference>
<keyword evidence="3" id="KW-1185">Reference proteome</keyword>
<dbReference type="RefSeq" id="WP_345418499.1">
    <property type="nucleotide sequence ID" value="NZ_AP031496.1"/>
</dbReference>
<dbReference type="Proteomes" id="UP001409585">
    <property type="component" value="Unassembled WGS sequence"/>
</dbReference>
<dbReference type="Gene3D" id="1.10.3680.10">
    <property type="entry name" value="TerB-like"/>
    <property type="match status" value="1"/>
</dbReference>
<evidence type="ECO:0000313" key="3">
    <source>
        <dbReference type="Proteomes" id="UP001409585"/>
    </source>
</evidence>
<dbReference type="Pfam" id="PF05099">
    <property type="entry name" value="TerB"/>
    <property type="match status" value="1"/>
</dbReference>
<organism evidence="2 3">
    <name type="scientific">Halioxenophilus aromaticivorans</name>
    <dbReference type="NCBI Taxonomy" id="1306992"/>
    <lineage>
        <taxon>Bacteria</taxon>
        <taxon>Pseudomonadati</taxon>
        <taxon>Pseudomonadota</taxon>
        <taxon>Gammaproteobacteria</taxon>
        <taxon>Alteromonadales</taxon>
        <taxon>Alteromonadaceae</taxon>
        <taxon>Halioxenophilus</taxon>
    </lineage>
</organism>
<name>A0AAV3TZY0_9ALTE</name>
<accession>A0AAV3TZY0</accession>
<dbReference type="SUPFAM" id="SSF158682">
    <property type="entry name" value="TerB-like"/>
    <property type="match status" value="1"/>
</dbReference>
<evidence type="ECO:0000313" key="2">
    <source>
        <dbReference type="EMBL" id="GAA4935767.1"/>
    </source>
</evidence>
<sequence length="147" mass="16831">MIDFLKKIFEPETEAPIATEQQARLAAAVMLVEVAAIDDHFQDSEAQALLQILTDRFALAADEVTLLQAQAKEAQANASSLHDHTRVINERFSDEQKQDLIANMWQIAYADGELDKYEEYIIRRVSELLYVSHSDFIRAKHWARDRA</sequence>
<dbReference type="InterPro" id="IPR029024">
    <property type="entry name" value="TerB-like"/>
</dbReference>
<dbReference type="InterPro" id="IPR007791">
    <property type="entry name" value="DjlA_N"/>
</dbReference>
<feature type="domain" description="Co-chaperone DjlA N-terminal" evidence="1">
    <location>
        <begin position="24"/>
        <end position="141"/>
    </location>
</feature>
<dbReference type="EMBL" id="BAABLX010000007">
    <property type="protein sequence ID" value="GAA4935767.1"/>
    <property type="molecule type" value="Genomic_DNA"/>
</dbReference>
<proteinExistence type="predicted"/>
<protein>
    <submittedName>
        <fullName evidence="2">TerB family tellurite resistance protein</fullName>
    </submittedName>
</protein>
<evidence type="ECO:0000259" key="1">
    <source>
        <dbReference type="Pfam" id="PF05099"/>
    </source>
</evidence>
<reference evidence="3" key="1">
    <citation type="journal article" date="2019" name="Int. J. Syst. Evol. Microbiol.">
        <title>The Global Catalogue of Microorganisms (GCM) 10K type strain sequencing project: providing services to taxonomists for standard genome sequencing and annotation.</title>
        <authorList>
            <consortium name="The Broad Institute Genomics Platform"/>
            <consortium name="The Broad Institute Genome Sequencing Center for Infectious Disease"/>
            <person name="Wu L."/>
            <person name="Ma J."/>
        </authorList>
    </citation>
    <scope>NUCLEOTIDE SEQUENCE [LARGE SCALE GENOMIC DNA]</scope>
    <source>
        <strain evidence="3">JCM 19134</strain>
    </source>
</reference>
<comment type="caution">
    <text evidence="2">The sequence shown here is derived from an EMBL/GenBank/DDBJ whole genome shotgun (WGS) entry which is preliminary data.</text>
</comment>
<dbReference type="AlphaFoldDB" id="A0AAV3TZY0"/>